<organism evidence="2 3">
    <name type="scientific">Handroanthus impetiginosus</name>
    <dbReference type="NCBI Taxonomy" id="429701"/>
    <lineage>
        <taxon>Eukaryota</taxon>
        <taxon>Viridiplantae</taxon>
        <taxon>Streptophyta</taxon>
        <taxon>Embryophyta</taxon>
        <taxon>Tracheophyta</taxon>
        <taxon>Spermatophyta</taxon>
        <taxon>Magnoliopsida</taxon>
        <taxon>eudicotyledons</taxon>
        <taxon>Gunneridae</taxon>
        <taxon>Pentapetalae</taxon>
        <taxon>asterids</taxon>
        <taxon>lamiids</taxon>
        <taxon>Lamiales</taxon>
        <taxon>Bignoniaceae</taxon>
        <taxon>Crescentiina</taxon>
        <taxon>Tabebuia alliance</taxon>
        <taxon>Handroanthus</taxon>
    </lineage>
</organism>
<dbReference type="InterPro" id="IPR004158">
    <property type="entry name" value="DUF247_pln"/>
</dbReference>
<comment type="caution">
    <text evidence="2">The sequence shown here is derived from an EMBL/GenBank/DDBJ whole genome shotgun (WGS) entry which is preliminary data.</text>
</comment>
<name>A0A2G9GGM4_9LAMI</name>
<dbReference type="Proteomes" id="UP000231279">
    <property type="component" value="Unassembled WGS sequence"/>
</dbReference>
<reference evidence="3" key="1">
    <citation type="journal article" date="2018" name="Gigascience">
        <title>Genome assembly of the Pink Ipe (Handroanthus impetiginosus, Bignoniaceae), a highly valued, ecologically keystone Neotropical timber forest tree.</title>
        <authorList>
            <person name="Silva-Junior O.B."/>
            <person name="Grattapaglia D."/>
            <person name="Novaes E."/>
            <person name="Collevatti R.G."/>
        </authorList>
    </citation>
    <scope>NUCLEOTIDE SEQUENCE [LARGE SCALE GENOMIC DNA]</scope>
    <source>
        <strain evidence="3">cv. UFG-1</strain>
    </source>
</reference>
<keyword evidence="1" id="KW-0472">Membrane</keyword>
<protein>
    <submittedName>
        <fullName evidence="2">Uncharacterized protein</fullName>
    </submittedName>
</protein>
<keyword evidence="1" id="KW-1133">Transmembrane helix</keyword>
<evidence type="ECO:0000313" key="2">
    <source>
        <dbReference type="EMBL" id="PIN04441.1"/>
    </source>
</evidence>
<evidence type="ECO:0000256" key="1">
    <source>
        <dbReference type="SAM" id="Phobius"/>
    </source>
</evidence>
<dbReference type="PANTHER" id="PTHR31170:SF25">
    <property type="entry name" value="BNAA09G04570D PROTEIN"/>
    <property type="match status" value="1"/>
</dbReference>
<proteinExistence type="predicted"/>
<accession>A0A2G9GGM4</accession>
<dbReference type="Pfam" id="PF03140">
    <property type="entry name" value="DUF247"/>
    <property type="match status" value="1"/>
</dbReference>
<keyword evidence="1" id="KW-0812">Transmembrane</keyword>
<keyword evidence="3" id="KW-1185">Reference proteome</keyword>
<gene>
    <name evidence="2" type="ORF">CDL12_23026</name>
</gene>
<dbReference type="STRING" id="429701.A0A2G9GGM4"/>
<evidence type="ECO:0000313" key="3">
    <source>
        <dbReference type="Proteomes" id="UP000231279"/>
    </source>
</evidence>
<dbReference type="PANTHER" id="PTHR31170">
    <property type="entry name" value="BNAC04G53230D PROTEIN"/>
    <property type="match status" value="1"/>
</dbReference>
<sequence>MLPTHSDSTEGTSADEAPLLTNTHQIPALYLISPKIQKVPVRLREEDRHRDAYDPKVVSFGPYHHGKPELKTCEDVKPFTLQMFVEGGNQPPQFYFTKILELISYVRYCYVEGSTEQYSDEQLAVMMLLDSCFLIYYIGIDQQHPLRFFIYNHLGYLVLLSVNRDIYLMENQIPFQILMLLIKLRYDNGEESVSKFLHESIWGQYKNEQIQNIREQQSQPLHLFDAFRRVLVWDFTPESQALTDQKETDLKKHHKTFRSAKDLKAKGIHFKPSCNKSLKAIYFDSSTFYGELQLPTWFVSDLSKVFFPNMIAYELCPNNLVEMTVISYINFMKSLIDSPADVKELREKRILLTSLGSDKDVVKLYKGLDTYGMTSTYSFMEVKQRIQEHYDSKGRTWMAQLFHNYFSSPWSIIAWIAAVIVLVMTAVQTCFTVKPK</sequence>
<feature type="transmembrane region" description="Helical" evidence="1">
    <location>
        <begin position="412"/>
        <end position="433"/>
    </location>
</feature>
<dbReference type="OrthoDB" id="1849062at2759"/>
<dbReference type="EMBL" id="NKXS01005150">
    <property type="protein sequence ID" value="PIN04441.1"/>
    <property type="molecule type" value="Genomic_DNA"/>
</dbReference>
<dbReference type="AlphaFoldDB" id="A0A2G9GGM4"/>